<gene>
    <name evidence="1" type="ORF">CEXT_156781</name>
</gene>
<keyword evidence="2" id="KW-1185">Reference proteome</keyword>
<organism evidence="1 2">
    <name type="scientific">Caerostris extrusa</name>
    <name type="common">Bark spider</name>
    <name type="synonym">Caerostris bankana</name>
    <dbReference type="NCBI Taxonomy" id="172846"/>
    <lineage>
        <taxon>Eukaryota</taxon>
        <taxon>Metazoa</taxon>
        <taxon>Ecdysozoa</taxon>
        <taxon>Arthropoda</taxon>
        <taxon>Chelicerata</taxon>
        <taxon>Arachnida</taxon>
        <taxon>Araneae</taxon>
        <taxon>Araneomorphae</taxon>
        <taxon>Entelegynae</taxon>
        <taxon>Araneoidea</taxon>
        <taxon>Araneidae</taxon>
        <taxon>Caerostris</taxon>
    </lineage>
</organism>
<dbReference type="EMBL" id="BPLR01003897">
    <property type="protein sequence ID" value="GIX89921.1"/>
    <property type="molecule type" value="Genomic_DNA"/>
</dbReference>
<accession>A0AAV4P2D1</accession>
<reference evidence="1 2" key="1">
    <citation type="submission" date="2021-06" db="EMBL/GenBank/DDBJ databases">
        <title>Caerostris extrusa draft genome.</title>
        <authorList>
            <person name="Kono N."/>
            <person name="Arakawa K."/>
        </authorList>
    </citation>
    <scope>NUCLEOTIDE SEQUENCE [LARGE SCALE GENOMIC DNA]</scope>
</reference>
<protein>
    <submittedName>
        <fullName evidence="1">Uncharacterized protein</fullName>
    </submittedName>
</protein>
<dbReference type="AlphaFoldDB" id="A0AAV4P2D1"/>
<sequence>MSKITFHFTKPSAWGICTTCNRMTPVKSFENYTMREILRTNGETLNLVLDPSTETAFKYEDANHPVIKIKPKSPNSLFRSWTGRYAHREG</sequence>
<proteinExistence type="predicted"/>
<evidence type="ECO:0000313" key="2">
    <source>
        <dbReference type="Proteomes" id="UP001054945"/>
    </source>
</evidence>
<dbReference type="Proteomes" id="UP001054945">
    <property type="component" value="Unassembled WGS sequence"/>
</dbReference>
<comment type="caution">
    <text evidence="1">The sequence shown here is derived from an EMBL/GenBank/DDBJ whole genome shotgun (WGS) entry which is preliminary data.</text>
</comment>
<name>A0AAV4P2D1_CAEEX</name>
<evidence type="ECO:0000313" key="1">
    <source>
        <dbReference type="EMBL" id="GIX89921.1"/>
    </source>
</evidence>